<dbReference type="InterPro" id="IPR036373">
    <property type="entry name" value="Ribosomal_bL17_sf"/>
</dbReference>
<dbReference type="SUPFAM" id="SSF64263">
    <property type="entry name" value="Prokaryotic ribosomal protein L17"/>
    <property type="match status" value="1"/>
</dbReference>
<dbReference type="Gene3D" id="3.90.1030.10">
    <property type="entry name" value="Ribosomal protein L17"/>
    <property type="match status" value="1"/>
</dbReference>
<evidence type="ECO:0000256" key="2">
    <source>
        <dbReference type="ARBA" id="ARBA00022980"/>
    </source>
</evidence>
<accession>A0A4Y7LZQ6</accession>
<evidence type="ECO:0000256" key="1">
    <source>
        <dbReference type="ARBA" id="ARBA00008777"/>
    </source>
</evidence>
<dbReference type="GO" id="GO:0005762">
    <property type="term" value="C:mitochondrial large ribosomal subunit"/>
    <property type="evidence" value="ECO:0007669"/>
    <property type="project" value="TreeGrafter"/>
</dbReference>
<reference evidence="7" key="1">
    <citation type="submission" date="2018-08" db="EMBL/GenBank/DDBJ databases">
        <authorList>
            <person name="Cornetti L."/>
        </authorList>
    </citation>
    <scope>NUCLEOTIDE SEQUENCE</scope>
    <source>
        <strain evidence="7">IL-KID-3b-11</strain>
    </source>
</reference>
<dbReference type="GO" id="GO:0006412">
    <property type="term" value="P:translation"/>
    <property type="evidence" value="ECO:0007669"/>
    <property type="project" value="InterPro"/>
</dbReference>
<gene>
    <name evidence="7" type="primary">EOG090X0EUO</name>
</gene>
<keyword evidence="3" id="KW-0687">Ribonucleoprotein</keyword>
<keyword evidence="2" id="KW-0689">Ribosomal protein</keyword>
<keyword evidence="6" id="KW-0175">Coiled coil</keyword>
<feature type="coiled-coil region" evidence="6">
    <location>
        <begin position="45"/>
        <end position="72"/>
    </location>
</feature>
<dbReference type="AlphaFoldDB" id="A0A4Y7LZQ6"/>
<comment type="similarity">
    <text evidence="1">Belongs to the bacterial ribosomal protein bL17 family.</text>
</comment>
<dbReference type="PANTHER" id="PTHR14413:SF16">
    <property type="entry name" value="LARGE RIBOSOMAL SUBUNIT PROTEIN BL17M"/>
    <property type="match status" value="1"/>
</dbReference>
<dbReference type="FunFam" id="3.90.1030.10:FF:000009">
    <property type="entry name" value="39S ribosomal protein L17, mitochondrial"/>
    <property type="match status" value="1"/>
</dbReference>
<dbReference type="InterPro" id="IPR000456">
    <property type="entry name" value="Ribosomal_bL17"/>
</dbReference>
<evidence type="ECO:0000256" key="4">
    <source>
        <dbReference type="ARBA" id="ARBA00035290"/>
    </source>
</evidence>
<sequence length="287" mass="33174">MPLLHQMLSSVPDNLPFDTLLAETAKLMTTYPPDDMEKTVREMHAENIRKIKEEDEERKRRMEKRKAILQGKQKKAAVQRWTWPGFKNFKSRTVKVVALSIKMNQAELSKLVSTLRVAVKTKPRLLSSPEGPAGRLRKLSATVTALLKYERIELNYPRAEEAQGYAERLISDAIRNGDCHKHTMEMADFWLNEKQLVHKLFKVLVPRYQNYNSSFTRLVLGPKTYPGYYAGTAILELKGNPFPTLQPKTHNYHYWLHNVLLDEAKKDFRSAREESKAKTTESVTTES</sequence>
<organism evidence="7">
    <name type="scientific">Daphnia atkinsoni</name>
    <dbReference type="NCBI Taxonomy" id="342845"/>
    <lineage>
        <taxon>Eukaryota</taxon>
        <taxon>Metazoa</taxon>
        <taxon>Ecdysozoa</taxon>
        <taxon>Arthropoda</taxon>
        <taxon>Crustacea</taxon>
        <taxon>Branchiopoda</taxon>
        <taxon>Diplostraca</taxon>
        <taxon>Cladocera</taxon>
        <taxon>Anomopoda</taxon>
        <taxon>Daphniidae</taxon>
        <taxon>Daphnia</taxon>
        <taxon>Daphnia atkinsoni group</taxon>
    </lineage>
</organism>
<evidence type="ECO:0000313" key="7">
    <source>
        <dbReference type="EMBL" id="SVE73856.1"/>
    </source>
</evidence>
<dbReference type="GO" id="GO:0003735">
    <property type="term" value="F:structural constituent of ribosome"/>
    <property type="evidence" value="ECO:0007669"/>
    <property type="project" value="InterPro"/>
</dbReference>
<name>A0A4Y7LZQ6_9CRUS</name>
<evidence type="ECO:0000256" key="3">
    <source>
        <dbReference type="ARBA" id="ARBA00023274"/>
    </source>
</evidence>
<dbReference type="PANTHER" id="PTHR14413">
    <property type="entry name" value="RIBOSOMAL PROTEIN L17"/>
    <property type="match status" value="1"/>
</dbReference>
<evidence type="ECO:0000256" key="6">
    <source>
        <dbReference type="SAM" id="Coils"/>
    </source>
</evidence>
<dbReference type="EMBL" id="LR004237">
    <property type="protein sequence ID" value="SVE73856.1"/>
    <property type="molecule type" value="mRNA"/>
</dbReference>
<evidence type="ECO:0000256" key="5">
    <source>
        <dbReference type="ARBA" id="ARBA00035413"/>
    </source>
</evidence>
<proteinExistence type="evidence at transcript level"/>
<protein>
    <recommendedName>
        <fullName evidence="4">Large ribosomal subunit protein bL17m</fullName>
    </recommendedName>
    <alternativeName>
        <fullName evidence="5">39S ribosomal protein L17, mitochondrial</fullName>
    </alternativeName>
</protein>
<dbReference type="Pfam" id="PF01196">
    <property type="entry name" value="Ribosomal_L17"/>
    <property type="match status" value="1"/>
</dbReference>